<comment type="subcellular location">
    <subcellularLocation>
        <location evidence="1">Membrane</location>
    </subcellularLocation>
</comment>
<protein>
    <recommendedName>
        <fullName evidence="4">VASt domain-containing protein</fullName>
    </recommendedName>
</protein>
<dbReference type="PANTHER" id="PTHR23319">
    <property type="entry name" value="GRAM DOMAIN CONTAINING 1B, ISOFORM E"/>
    <property type="match status" value="1"/>
</dbReference>
<dbReference type="InterPro" id="IPR031968">
    <property type="entry name" value="VASt"/>
</dbReference>
<dbReference type="PROSITE" id="PS51778">
    <property type="entry name" value="VAST"/>
    <property type="match status" value="1"/>
</dbReference>
<dbReference type="Pfam" id="PF16016">
    <property type="entry name" value="VASt"/>
    <property type="match status" value="1"/>
</dbReference>
<evidence type="ECO:0000313" key="5">
    <source>
        <dbReference type="EMBL" id="KAK9839276.1"/>
    </source>
</evidence>
<evidence type="ECO:0000256" key="2">
    <source>
        <dbReference type="ARBA" id="ARBA00023136"/>
    </source>
</evidence>
<dbReference type="GO" id="GO:0032934">
    <property type="term" value="F:sterol binding"/>
    <property type="evidence" value="ECO:0007669"/>
    <property type="project" value="TreeGrafter"/>
</dbReference>
<feature type="region of interest" description="Disordered" evidence="3">
    <location>
        <begin position="1"/>
        <end position="32"/>
    </location>
</feature>
<proteinExistence type="predicted"/>
<dbReference type="PANTHER" id="PTHR23319:SF4">
    <property type="entry name" value="GRAM DOMAIN CONTAINING 1B, ISOFORM E"/>
    <property type="match status" value="1"/>
</dbReference>
<evidence type="ECO:0000256" key="3">
    <source>
        <dbReference type="SAM" id="MobiDB-lite"/>
    </source>
</evidence>
<keyword evidence="2" id="KW-0472">Membrane</keyword>
<dbReference type="GO" id="GO:0140268">
    <property type="term" value="C:endoplasmic reticulum-plasma membrane contact site"/>
    <property type="evidence" value="ECO:0007669"/>
    <property type="project" value="TreeGrafter"/>
</dbReference>
<dbReference type="GO" id="GO:0005789">
    <property type="term" value="C:endoplasmic reticulum membrane"/>
    <property type="evidence" value="ECO:0007669"/>
    <property type="project" value="TreeGrafter"/>
</dbReference>
<dbReference type="AlphaFoldDB" id="A0AAW1S1P6"/>
<dbReference type="GO" id="GO:0032366">
    <property type="term" value="P:intracellular sterol transport"/>
    <property type="evidence" value="ECO:0007669"/>
    <property type="project" value="TreeGrafter"/>
</dbReference>
<dbReference type="GO" id="GO:0120015">
    <property type="term" value="F:sterol transfer activity"/>
    <property type="evidence" value="ECO:0007669"/>
    <property type="project" value="TreeGrafter"/>
</dbReference>
<dbReference type="GO" id="GO:0005886">
    <property type="term" value="C:plasma membrane"/>
    <property type="evidence" value="ECO:0007669"/>
    <property type="project" value="TreeGrafter"/>
</dbReference>
<dbReference type="Proteomes" id="UP001445335">
    <property type="component" value="Unassembled WGS sequence"/>
</dbReference>
<name>A0AAW1S1P6_9CHLO</name>
<evidence type="ECO:0000313" key="6">
    <source>
        <dbReference type="Proteomes" id="UP001445335"/>
    </source>
</evidence>
<dbReference type="InterPro" id="IPR051482">
    <property type="entry name" value="Cholesterol_transport"/>
</dbReference>
<reference evidence="5 6" key="1">
    <citation type="journal article" date="2024" name="Nat. Commun.">
        <title>Phylogenomics reveals the evolutionary origins of lichenization in chlorophyte algae.</title>
        <authorList>
            <person name="Puginier C."/>
            <person name="Libourel C."/>
            <person name="Otte J."/>
            <person name="Skaloud P."/>
            <person name="Haon M."/>
            <person name="Grisel S."/>
            <person name="Petersen M."/>
            <person name="Berrin J.G."/>
            <person name="Delaux P.M."/>
            <person name="Dal Grande F."/>
            <person name="Keller J."/>
        </authorList>
    </citation>
    <scope>NUCLEOTIDE SEQUENCE [LARGE SCALE GENOMIC DNA]</scope>
    <source>
        <strain evidence="5 6">SAG 245.80</strain>
    </source>
</reference>
<gene>
    <name evidence="5" type="ORF">WJX81_005429</name>
</gene>
<feature type="domain" description="VASt" evidence="4">
    <location>
        <begin position="35"/>
        <end position="208"/>
    </location>
</feature>
<organism evidence="5 6">
    <name type="scientific">Elliptochloris bilobata</name>
    <dbReference type="NCBI Taxonomy" id="381761"/>
    <lineage>
        <taxon>Eukaryota</taxon>
        <taxon>Viridiplantae</taxon>
        <taxon>Chlorophyta</taxon>
        <taxon>core chlorophytes</taxon>
        <taxon>Trebouxiophyceae</taxon>
        <taxon>Trebouxiophyceae incertae sedis</taxon>
        <taxon>Elliptochloris clade</taxon>
        <taxon>Elliptochloris</taxon>
    </lineage>
</organism>
<evidence type="ECO:0000256" key="1">
    <source>
        <dbReference type="ARBA" id="ARBA00004370"/>
    </source>
</evidence>
<sequence>MPSEPGATNIAEAADADSEGSVATEAGTASLPPPLEHVLLDETLPLDVKALWRLVMADGQFWREFQERRQARGLVMSGWSHAKADSKRAGLERRLEYTVPVKRSRLGPREARCEEAQRCERRGADGFHVHVVARTPEVPCGTCFHQELQWVATPAGKGRTRVVVSARVVFTRPLFGMRGLIESSSLEGMRDTYCVLSTVLRQRLAAALPVIAVPDATPAPVLACAGAGGPCRRDALLTQLAARAPAWRALFLSALFALRGLWCGRPFCFVLRGAAALRTVTRGSVAHVPTATAPLLA</sequence>
<accession>A0AAW1S1P6</accession>
<dbReference type="EMBL" id="JALJOU010000017">
    <property type="protein sequence ID" value="KAK9839276.1"/>
    <property type="molecule type" value="Genomic_DNA"/>
</dbReference>
<comment type="caution">
    <text evidence="5">The sequence shown here is derived from an EMBL/GenBank/DDBJ whole genome shotgun (WGS) entry which is preliminary data.</text>
</comment>
<evidence type="ECO:0000259" key="4">
    <source>
        <dbReference type="PROSITE" id="PS51778"/>
    </source>
</evidence>
<keyword evidence="6" id="KW-1185">Reference proteome</keyword>